<proteinExistence type="predicted"/>
<organism evidence="4 5">
    <name type="scientific">Megasphaera micronuciformis F0359</name>
    <dbReference type="NCBI Taxonomy" id="706434"/>
    <lineage>
        <taxon>Bacteria</taxon>
        <taxon>Bacillati</taxon>
        <taxon>Bacillota</taxon>
        <taxon>Negativicutes</taxon>
        <taxon>Veillonellales</taxon>
        <taxon>Veillonellaceae</taxon>
        <taxon>Megasphaera</taxon>
    </lineage>
</organism>
<dbReference type="PANTHER" id="PTHR40065">
    <property type="entry name" value="RNA-BINDING PROTEIN YHBY"/>
    <property type="match status" value="1"/>
</dbReference>
<dbReference type="STRING" id="706434.HMPREF9429_01316"/>
<feature type="domain" description="CRM" evidence="3">
    <location>
        <begin position="1"/>
        <end position="96"/>
    </location>
</feature>
<dbReference type="PROSITE" id="PS51295">
    <property type="entry name" value="CRM"/>
    <property type="match status" value="1"/>
</dbReference>
<keyword evidence="1 2" id="KW-0694">RNA-binding</keyword>
<evidence type="ECO:0000256" key="1">
    <source>
        <dbReference type="ARBA" id="ARBA00022884"/>
    </source>
</evidence>
<comment type="caution">
    <text evidence="4">The sequence shown here is derived from an EMBL/GenBank/DDBJ whole genome shotgun (WGS) entry which is preliminary data.</text>
</comment>
<dbReference type="NCBIfam" id="TIGR00253">
    <property type="entry name" value="RNA_bind_YhbY"/>
    <property type="match status" value="1"/>
</dbReference>
<evidence type="ECO:0000313" key="5">
    <source>
        <dbReference type="Proteomes" id="UP000003195"/>
    </source>
</evidence>
<dbReference type="HOGENOM" id="CLU_095994_1_2_9"/>
<dbReference type="Proteomes" id="UP000003195">
    <property type="component" value="Unassembled WGS sequence"/>
</dbReference>
<protein>
    <submittedName>
        <fullName evidence="4">Putative RNA-binding protein, YhbY family</fullName>
    </submittedName>
</protein>
<dbReference type="Pfam" id="PF01985">
    <property type="entry name" value="CRS1_YhbY"/>
    <property type="match status" value="1"/>
</dbReference>
<dbReference type="Gene3D" id="3.30.110.60">
    <property type="entry name" value="YhbY-like"/>
    <property type="match status" value="1"/>
</dbReference>
<gene>
    <name evidence="4" type="ORF">HMPREF9429_01316</name>
</gene>
<dbReference type="SMART" id="SM01103">
    <property type="entry name" value="CRS1_YhbY"/>
    <property type="match status" value="1"/>
</dbReference>
<keyword evidence="5" id="KW-1185">Reference proteome</keyword>
<evidence type="ECO:0000256" key="2">
    <source>
        <dbReference type="PROSITE-ProRule" id="PRU00626"/>
    </source>
</evidence>
<dbReference type="AlphaFoldDB" id="E2ZCE4"/>
<evidence type="ECO:0000259" key="3">
    <source>
        <dbReference type="PROSITE" id="PS51295"/>
    </source>
</evidence>
<dbReference type="GO" id="GO:0003723">
    <property type="term" value="F:RNA binding"/>
    <property type="evidence" value="ECO:0007669"/>
    <property type="project" value="UniProtKB-UniRule"/>
</dbReference>
<evidence type="ECO:0000313" key="4">
    <source>
        <dbReference type="EMBL" id="EFQ04131.1"/>
    </source>
</evidence>
<reference evidence="4 5" key="1">
    <citation type="submission" date="2010-08" db="EMBL/GenBank/DDBJ databases">
        <authorList>
            <person name="Weinstock G."/>
            <person name="Sodergren E."/>
            <person name="Clifton S."/>
            <person name="Fulton L."/>
            <person name="Fulton B."/>
            <person name="Courtney L."/>
            <person name="Fronick C."/>
            <person name="Harrison M."/>
            <person name="Strong C."/>
            <person name="Farmer C."/>
            <person name="Delahaunty K."/>
            <person name="Markovic C."/>
            <person name="Hall O."/>
            <person name="Minx P."/>
            <person name="Tomlinson C."/>
            <person name="Mitreva M."/>
            <person name="Hou S."/>
            <person name="Chen J."/>
            <person name="Wollam A."/>
            <person name="Pepin K.H."/>
            <person name="Johnson M."/>
            <person name="Bhonagiri V."/>
            <person name="Zhang X."/>
            <person name="Suruliraj S."/>
            <person name="Warren W."/>
            <person name="Chinwalla A."/>
            <person name="Mardis E.R."/>
            <person name="Wilson R.K."/>
        </authorList>
    </citation>
    <scope>NUCLEOTIDE SEQUENCE [LARGE SCALE GENOMIC DNA]</scope>
    <source>
        <strain evidence="4 5">F0359</strain>
    </source>
</reference>
<dbReference type="InterPro" id="IPR051925">
    <property type="entry name" value="RNA-binding_domain"/>
</dbReference>
<dbReference type="InterPro" id="IPR001890">
    <property type="entry name" value="RNA-binding_CRM"/>
</dbReference>
<dbReference type="EMBL" id="AECS01000037">
    <property type="protein sequence ID" value="EFQ04131.1"/>
    <property type="molecule type" value="Genomic_DNA"/>
</dbReference>
<dbReference type="InterPro" id="IPR035920">
    <property type="entry name" value="YhbY-like_sf"/>
</dbReference>
<dbReference type="SUPFAM" id="SSF75471">
    <property type="entry name" value="YhbY-like"/>
    <property type="match status" value="1"/>
</dbReference>
<dbReference type="eggNOG" id="COG1534">
    <property type="taxonomic scope" value="Bacteria"/>
</dbReference>
<sequence>MLTGKDKRTLKAMATHLPSVVQIGKDGLSDPVIDSTRAVLTARELIKIHVLNNADLDIKDVTADLADMLGAETVQTIGHYGVLFKKKKEKSKFDFIKA</sequence>
<dbReference type="PANTHER" id="PTHR40065:SF3">
    <property type="entry name" value="RNA-BINDING PROTEIN YHBY"/>
    <property type="match status" value="1"/>
</dbReference>
<name>E2ZCE4_9FIRM</name>
<dbReference type="InterPro" id="IPR017924">
    <property type="entry name" value="RNA-binding_YhbY"/>
</dbReference>
<accession>E2ZCE4</accession>